<dbReference type="AlphaFoldDB" id="A0A081NHL1"/>
<comment type="caution">
    <text evidence="7">The sequence shown here is derived from an EMBL/GenBank/DDBJ whole genome shotgun (WGS) entry which is preliminary data.</text>
</comment>
<evidence type="ECO:0000313" key="7">
    <source>
        <dbReference type="EMBL" id="KEQ17934.1"/>
    </source>
</evidence>
<evidence type="ECO:0000256" key="4">
    <source>
        <dbReference type="ARBA" id="ARBA00022801"/>
    </source>
</evidence>
<evidence type="ECO:0000256" key="3">
    <source>
        <dbReference type="ARBA" id="ARBA00022525"/>
    </source>
</evidence>
<reference evidence="7 8" key="1">
    <citation type="submission" date="2014-06" db="EMBL/GenBank/DDBJ databases">
        <title>Whole Genome Sequences of Three Symbiotic Endozoicomonas Bacteria.</title>
        <authorList>
            <person name="Neave M.J."/>
            <person name="Apprill A."/>
            <person name="Voolstra C.R."/>
        </authorList>
    </citation>
    <scope>NUCLEOTIDE SEQUENCE [LARGE SCALE GENOMIC DNA]</scope>
    <source>
        <strain evidence="7 8">DSM 25634</strain>
    </source>
</reference>
<protein>
    <submittedName>
        <fullName evidence="7">Uncharacterized protein</fullName>
    </submittedName>
</protein>
<dbReference type="GO" id="GO:0016791">
    <property type="term" value="F:phosphatase activity"/>
    <property type="evidence" value="ECO:0007669"/>
    <property type="project" value="InterPro"/>
</dbReference>
<gene>
    <name evidence="7" type="ORF">GZ78_09940</name>
</gene>
<dbReference type="Pfam" id="PF05925">
    <property type="entry name" value="IpgD"/>
    <property type="match status" value="1"/>
</dbReference>
<dbReference type="STRING" id="1137799.GZ78_09940"/>
<evidence type="ECO:0000256" key="6">
    <source>
        <dbReference type="SAM" id="MobiDB-lite"/>
    </source>
</evidence>
<feature type="compositionally biased region" description="Polar residues" evidence="6">
    <location>
        <begin position="69"/>
        <end position="84"/>
    </location>
</feature>
<dbReference type="RefSeq" id="WP_034834899.1">
    <property type="nucleotide sequence ID" value="NZ_JOKH01000002.1"/>
</dbReference>
<proteinExistence type="inferred from homology"/>
<dbReference type="GO" id="GO:0005576">
    <property type="term" value="C:extracellular region"/>
    <property type="evidence" value="ECO:0007669"/>
    <property type="project" value="UniProtKB-SubCell"/>
</dbReference>
<comment type="subcellular location">
    <subcellularLocation>
        <location evidence="1">Secreted</location>
    </subcellularLocation>
</comment>
<dbReference type="EMBL" id="JOKH01000002">
    <property type="protein sequence ID" value="KEQ17934.1"/>
    <property type="molecule type" value="Genomic_DNA"/>
</dbReference>
<dbReference type="InterPro" id="IPR008108">
    <property type="entry name" value="IpgD/SopB"/>
</dbReference>
<feature type="region of interest" description="Disordered" evidence="6">
    <location>
        <begin position="1"/>
        <end position="88"/>
    </location>
</feature>
<keyword evidence="4" id="KW-0378">Hydrolase</keyword>
<dbReference type="Proteomes" id="UP000028073">
    <property type="component" value="Unassembled WGS sequence"/>
</dbReference>
<keyword evidence="5" id="KW-0843">Virulence</keyword>
<sequence length="894" mass="101594">MDSKPPKPTQPIDIPINPRREAKDDDSEPSSSGKWMKKSVEKEPQAETSFTSDPFDSNSSGFDRKRMHTMQSATSRSPHFSSEGSSERVRRHFSMATAVVDESMRAYVDEGFMEELRQKLGAHNTETFKEDMAKRMTFFFEDDDIPYDDGYESLPTPSSLHEERVLPPPAPLQDSLEEPVISLDDLFPEFRYTNLDDKASLLSKAMKSRGLKLEKFSEYEKKHLQTSAHEYLCIHNPREVNEDTFKAFLAEHQTLVERLMPEASKALIQQGKASRPLTLISFKPMFTSESIRADWKKLVQDTLQLMEQPIYEQQPGLINPDQLIERATELLDDWTRFTSSDKKGLKPELARCLESDLNSVNKAILPFVEAMRVVASFDCRSEENFLHSVNLQCSAAIQLLMDEAIVASNPAWQKIMDLQSKATVRFDPSAPMIPRLLGLQKKILAALSPLKLGKKYQPTLIKFLQKTEGTRPIDKELMIKYPEGYQHCQLQYLPAALLAPPNISDDLTSLAAPFVDMFYPGYKDQFCPSMKRNETGHAVNLMNMILRMTGVEAPVYMETRLGVPYAFAVPEARRKQVTQRRMEEMILAALLQKKPEALAQAIITPGHDPIEVDICYKLLLSPDRLRPNLFEHEKNDPELIWCQKVRDTVKQMREHGTRIISVRDNSGEEQRVQVKPKIHLFIDPCNNMAYTKWGAMTGTWELADEINRETLDELIGSLIPESEIGGEAGALLRNDSIPPEIKHELKEVVGYIRFMYEKDRHHKLTKDPFYTSNLTSELCRLLDYANVIGCKSAKDRTGLKSAMDIKFCLDCFMARARWLRNGMRGSITPKPGQPVTLADIFNACQLILNSGQMENQLKNTGIPGFKVPGYMLGIADAAYNLINRGVSPQTAWLK</sequence>
<feature type="region of interest" description="Disordered" evidence="6">
    <location>
        <begin position="153"/>
        <end position="177"/>
    </location>
</feature>
<dbReference type="OrthoDB" id="6199136at2"/>
<evidence type="ECO:0000256" key="2">
    <source>
        <dbReference type="ARBA" id="ARBA00009007"/>
    </source>
</evidence>
<comment type="similarity">
    <text evidence="2">Belongs to the phosphatase IpgD/SopB family.</text>
</comment>
<feature type="compositionally biased region" description="Polar residues" evidence="6">
    <location>
        <begin position="46"/>
        <end position="61"/>
    </location>
</feature>
<keyword evidence="3" id="KW-0964">Secreted</keyword>
<evidence type="ECO:0000256" key="5">
    <source>
        <dbReference type="ARBA" id="ARBA00023026"/>
    </source>
</evidence>
<name>A0A081NHL1_9GAMM</name>
<evidence type="ECO:0000256" key="1">
    <source>
        <dbReference type="ARBA" id="ARBA00004613"/>
    </source>
</evidence>
<organism evidence="7 8">
    <name type="scientific">Endozoicomonas numazuensis</name>
    <dbReference type="NCBI Taxonomy" id="1137799"/>
    <lineage>
        <taxon>Bacteria</taxon>
        <taxon>Pseudomonadati</taxon>
        <taxon>Pseudomonadota</taxon>
        <taxon>Gammaproteobacteria</taxon>
        <taxon>Oceanospirillales</taxon>
        <taxon>Endozoicomonadaceae</taxon>
        <taxon>Endozoicomonas</taxon>
    </lineage>
</organism>
<accession>A0A081NHL1</accession>
<evidence type="ECO:0000313" key="8">
    <source>
        <dbReference type="Proteomes" id="UP000028073"/>
    </source>
</evidence>
<keyword evidence="8" id="KW-1185">Reference proteome</keyword>